<proteinExistence type="predicted"/>
<dbReference type="PANTHER" id="PTHR33443">
    <property type="entry name" value="ZGC:112980"/>
    <property type="match status" value="1"/>
</dbReference>
<feature type="compositionally biased region" description="Low complexity" evidence="1">
    <location>
        <begin position="183"/>
        <end position="195"/>
    </location>
</feature>
<keyword evidence="2" id="KW-1185">Reference proteome</keyword>
<evidence type="ECO:0000313" key="3">
    <source>
        <dbReference type="RefSeq" id="XP_018434047.2"/>
    </source>
</evidence>
<reference evidence="2" key="1">
    <citation type="journal article" date="2019" name="Database">
        <title>The radish genome database (RadishGD): an integrated information resource for radish genomics.</title>
        <authorList>
            <person name="Yu H.J."/>
            <person name="Baek S."/>
            <person name="Lee Y.J."/>
            <person name="Cho A."/>
            <person name="Mun J.H."/>
        </authorList>
    </citation>
    <scope>NUCLEOTIDE SEQUENCE [LARGE SCALE GENOMIC DNA]</scope>
    <source>
        <strain evidence="2">cv. WK10039</strain>
    </source>
</reference>
<evidence type="ECO:0000256" key="1">
    <source>
        <dbReference type="SAM" id="MobiDB-lite"/>
    </source>
</evidence>
<dbReference type="GeneID" id="108806427"/>
<dbReference type="InterPro" id="IPR053234">
    <property type="entry name" value="RPM1_Interactor"/>
</dbReference>
<protein>
    <submittedName>
        <fullName evidence="3">RPM1 interacting protein 13</fullName>
    </submittedName>
</protein>
<evidence type="ECO:0000313" key="2">
    <source>
        <dbReference type="Proteomes" id="UP000504610"/>
    </source>
</evidence>
<name>A0A6J0JEJ6_RAPSA</name>
<accession>A0A6J0JEJ6</accession>
<dbReference type="AlphaFoldDB" id="A0A6J0JEJ6"/>
<sequence length="453" mass="49420">MGSGNHEVVDVSSDEEVDARVDDFDWLNDLSSDSTDVVEVLSEVKAGSVDSLYRKPKALEDEDDDDCVILDGDPDKTTKTDAVGDDDYKLAKDDDDDEVLVVGQKGEIACRDFPHPRHSCAKYSFDSTSHEKYCDMCHCYVCDIPAPCPYWCLALSSIEHCHANDKEKIWRNQREFFRTGIMPTEPSPKLTTTTPLPAPPGTVTRQISPSPIPNIIRLHQNPMTGIRPCSSSNLPNVTGRHRVPHNHGLQSLISGRSSNVIRKDRSSYVANSRSRVAYPGARYGARNGSNSKVGPYTNAKVSQSTNHISSVVAPPPPPPPITAEMYAQLQQRSRQVNVPAYSAAAVTGSQSNVVYTQHSGQSKSVGQFQANAGLFAPPETHLTNGGLQAQTVQQPQPPGTNDDNVLQTKLSEVESWLMDSSNQAGLVSTLAEPVVGEDNVSPLTFDFENFLND</sequence>
<dbReference type="PANTHER" id="PTHR33443:SF34">
    <property type="entry name" value="RPM1 INTERACTING PROTEIN 13"/>
    <property type="match status" value="1"/>
</dbReference>
<gene>
    <name evidence="3" type="primary">LOC108806427</name>
</gene>
<reference evidence="3" key="2">
    <citation type="submission" date="2025-08" db="UniProtKB">
        <authorList>
            <consortium name="RefSeq"/>
        </authorList>
    </citation>
    <scope>IDENTIFICATION</scope>
    <source>
        <tissue evidence="3">Leaf</tissue>
    </source>
</reference>
<dbReference type="RefSeq" id="XP_018434047.2">
    <property type="nucleotide sequence ID" value="XM_018578545.2"/>
</dbReference>
<dbReference type="OrthoDB" id="266020at2759"/>
<organism evidence="2 3">
    <name type="scientific">Raphanus sativus</name>
    <name type="common">Radish</name>
    <name type="synonym">Raphanus raphanistrum var. sativus</name>
    <dbReference type="NCBI Taxonomy" id="3726"/>
    <lineage>
        <taxon>Eukaryota</taxon>
        <taxon>Viridiplantae</taxon>
        <taxon>Streptophyta</taxon>
        <taxon>Embryophyta</taxon>
        <taxon>Tracheophyta</taxon>
        <taxon>Spermatophyta</taxon>
        <taxon>Magnoliopsida</taxon>
        <taxon>eudicotyledons</taxon>
        <taxon>Gunneridae</taxon>
        <taxon>Pentapetalae</taxon>
        <taxon>rosids</taxon>
        <taxon>malvids</taxon>
        <taxon>Brassicales</taxon>
        <taxon>Brassicaceae</taxon>
        <taxon>Brassiceae</taxon>
        <taxon>Raphanus</taxon>
    </lineage>
</organism>
<feature type="region of interest" description="Disordered" evidence="1">
    <location>
        <begin position="181"/>
        <end position="209"/>
    </location>
</feature>
<dbReference type="Proteomes" id="UP000504610">
    <property type="component" value="Chromosome 6"/>
</dbReference>
<dbReference type="KEGG" id="rsz:108806427"/>